<dbReference type="InterPro" id="IPR002935">
    <property type="entry name" value="SAM_O-MeTrfase"/>
</dbReference>
<evidence type="ECO:0000256" key="2">
    <source>
        <dbReference type="ARBA" id="ARBA00022679"/>
    </source>
</evidence>
<keyword evidence="7" id="KW-1185">Reference proteome</keyword>
<dbReference type="KEGG" id="dfa:DFA_11627"/>
<proteinExistence type="inferred from homology"/>
<protein>
    <submittedName>
        <fullName evidence="6">O-methyltransferase family 3 protein</fullName>
    </submittedName>
</protein>
<dbReference type="SUPFAM" id="SSF53335">
    <property type="entry name" value="S-adenosyl-L-methionine-dependent methyltransferases"/>
    <property type="match status" value="1"/>
</dbReference>
<evidence type="ECO:0000256" key="3">
    <source>
        <dbReference type="ARBA" id="ARBA00022691"/>
    </source>
</evidence>
<keyword evidence="1" id="KW-0489">Methyltransferase</keyword>
<evidence type="ECO:0000313" key="6">
    <source>
        <dbReference type="EMBL" id="EGG13866.1"/>
    </source>
</evidence>
<feature type="compositionally biased region" description="Low complexity" evidence="5">
    <location>
        <begin position="61"/>
        <end position="93"/>
    </location>
</feature>
<dbReference type="Gene3D" id="3.40.50.150">
    <property type="entry name" value="Vaccinia Virus protein VP39"/>
    <property type="match status" value="1"/>
</dbReference>
<feature type="region of interest" description="Disordered" evidence="5">
    <location>
        <begin position="1"/>
        <end position="101"/>
    </location>
</feature>
<dbReference type="PROSITE" id="PS51682">
    <property type="entry name" value="SAM_OMT_I"/>
    <property type="match status" value="1"/>
</dbReference>
<dbReference type="STRING" id="1054147.F4QDR9"/>
<dbReference type="GeneID" id="14865399"/>
<dbReference type="InterPro" id="IPR050362">
    <property type="entry name" value="Cation-dep_OMT"/>
</dbReference>
<dbReference type="PANTHER" id="PTHR10509">
    <property type="entry name" value="O-METHYLTRANSFERASE-RELATED"/>
    <property type="match status" value="1"/>
</dbReference>
<evidence type="ECO:0000256" key="1">
    <source>
        <dbReference type="ARBA" id="ARBA00022603"/>
    </source>
</evidence>
<dbReference type="OrthoDB" id="10251242at2759"/>
<name>F4QDR9_CACFS</name>
<evidence type="ECO:0000313" key="7">
    <source>
        <dbReference type="Proteomes" id="UP000007797"/>
    </source>
</evidence>
<accession>F4QDR9</accession>
<reference evidence="7" key="1">
    <citation type="journal article" date="2011" name="Genome Res.">
        <title>Phylogeny-wide analysis of social amoeba genomes highlights ancient origins for complex intercellular communication.</title>
        <authorList>
            <person name="Heidel A.J."/>
            <person name="Lawal H.M."/>
            <person name="Felder M."/>
            <person name="Schilde C."/>
            <person name="Helps N.R."/>
            <person name="Tunggal B."/>
            <person name="Rivero F."/>
            <person name="John U."/>
            <person name="Schleicher M."/>
            <person name="Eichinger L."/>
            <person name="Platzer M."/>
            <person name="Noegel A.A."/>
            <person name="Schaap P."/>
            <person name="Gloeckner G."/>
        </authorList>
    </citation>
    <scope>NUCLEOTIDE SEQUENCE [LARGE SCALE GENOMIC DNA]</scope>
    <source>
        <strain evidence="7">SH3</strain>
    </source>
</reference>
<dbReference type="EMBL" id="GL883029">
    <property type="protein sequence ID" value="EGG13866.1"/>
    <property type="molecule type" value="Genomic_DNA"/>
</dbReference>
<keyword evidence="2" id="KW-0808">Transferase</keyword>
<sequence length="392" mass="44408">MVQSQQQQQTENNDQCKKRSANQEEPTIIIDNDNNNTQQQQQQQQSRDDLLPVHQLKKQRNNNNTVHNNTNTTKKSKSQKNSTTSSSSFSKHNNIPDYPASFPPPPTTIVVNNNDNVNRILKESVIKMNVKIRQINEMRYRDHKAPAPILKYSLLYSTLLLYLKMNLPEKYDATKTNITSQLYKYLIDQSVKLVPAQKELVEFTQTHSKNMMLSSLDQCSFFQFLMKILNAKTTIDVGVFTGYSSLSVALALPKDGKVYALDVSTEFTDLALPYWEKAGVREKIELIIAPAAESLQKLLDQGKAGTIDFIFIDADKPGYDVYYELGLKLIRNGGIIAFDNVLQDGRVLDEEQLKTNENVAAINKLNAKLFKDDRVIISMLPVADGLTLVTKK</sequence>
<dbReference type="PANTHER" id="PTHR10509:SF14">
    <property type="entry name" value="CAFFEOYL-COA O-METHYLTRANSFERASE 3-RELATED"/>
    <property type="match status" value="1"/>
</dbReference>
<dbReference type="GO" id="GO:0008757">
    <property type="term" value="F:S-adenosylmethionine-dependent methyltransferase activity"/>
    <property type="evidence" value="ECO:0007669"/>
    <property type="project" value="TreeGrafter"/>
</dbReference>
<dbReference type="Proteomes" id="UP000007797">
    <property type="component" value="Unassembled WGS sequence"/>
</dbReference>
<feature type="compositionally biased region" description="Low complexity" evidence="5">
    <location>
        <begin position="28"/>
        <end position="45"/>
    </location>
</feature>
<dbReference type="InterPro" id="IPR029063">
    <property type="entry name" value="SAM-dependent_MTases_sf"/>
</dbReference>
<organism evidence="6 7">
    <name type="scientific">Cavenderia fasciculata</name>
    <name type="common">Slime mold</name>
    <name type="synonym">Dictyostelium fasciculatum</name>
    <dbReference type="NCBI Taxonomy" id="261658"/>
    <lineage>
        <taxon>Eukaryota</taxon>
        <taxon>Amoebozoa</taxon>
        <taxon>Evosea</taxon>
        <taxon>Eumycetozoa</taxon>
        <taxon>Dictyostelia</taxon>
        <taxon>Acytosteliales</taxon>
        <taxon>Cavenderiaceae</taxon>
        <taxon>Cavenderia</taxon>
    </lineage>
</organism>
<dbReference type="GO" id="GO:0032259">
    <property type="term" value="P:methylation"/>
    <property type="evidence" value="ECO:0007669"/>
    <property type="project" value="UniProtKB-KW"/>
</dbReference>
<keyword evidence="3" id="KW-0949">S-adenosyl-L-methionine</keyword>
<dbReference type="AlphaFoldDB" id="F4QDR9"/>
<comment type="similarity">
    <text evidence="4">Belongs to the class I-like SAM-binding methyltransferase superfamily. Cation-dependent O-methyltransferase family.</text>
</comment>
<gene>
    <name evidence="6" type="primary">omt5</name>
    <name evidence="6" type="ORF">DFA_11627</name>
</gene>
<dbReference type="CDD" id="cd02440">
    <property type="entry name" value="AdoMet_MTases"/>
    <property type="match status" value="1"/>
</dbReference>
<evidence type="ECO:0000256" key="4">
    <source>
        <dbReference type="ARBA" id="ARBA00023453"/>
    </source>
</evidence>
<dbReference type="GO" id="GO:0008171">
    <property type="term" value="F:O-methyltransferase activity"/>
    <property type="evidence" value="ECO:0007669"/>
    <property type="project" value="InterPro"/>
</dbReference>
<dbReference type="RefSeq" id="XP_004350574.1">
    <property type="nucleotide sequence ID" value="XM_004350523.1"/>
</dbReference>
<dbReference type="Pfam" id="PF01596">
    <property type="entry name" value="Methyltransf_3"/>
    <property type="match status" value="1"/>
</dbReference>
<evidence type="ECO:0000256" key="5">
    <source>
        <dbReference type="SAM" id="MobiDB-lite"/>
    </source>
</evidence>